<evidence type="ECO:0000313" key="4">
    <source>
        <dbReference type="EMBL" id="QOP41681.1"/>
    </source>
</evidence>
<dbReference type="SMART" id="SM00327">
    <property type="entry name" value="VWA"/>
    <property type="match status" value="1"/>
</dbReference>
<dbReference type="AlphaFoldDB" id="A0A7M1AW37"/>
<dbReference type="PROSITE" id="PS50234">
    <property type="entry name" value="VWFA"/>
    <property type="match status" value="1"/>
</dbReference>
<keyword evidence="2" id="KW-0812">Transmembrane</keyword>
<evidence type="ECO:0000256" key="2">
    <source>
        <dbReference type="SAM" id="Phobius"/>
    </source>
</evidence>
<feature type="transmembrane region" description="Helical" evidence="2">
    <location>
        <begin position="267"/>
        <end position="283"/>
    </location>
</feature>
<dbReference type="Gene3D" id="1.25.40.10">
    <property type="entry name" value="Tetratricopeptide repeat domain"/>
    <property type="match status" value="1"/>
</dbReference>
<dbReference type="InterPro" id="IPR036465">
    <property type="entry name" value="vWFA_dom_sf"/>
</dbReference>
<dbReference type="SUPFAM" id="SSF48452">
    <property type="entry name" value="TPR-like"/>
    <property type="match status" value="1"/>
</dbReference>
<feature type="transmembrane region" description="Helical" evidence="2">
    <location>
        <begin position="32"/>
        <end position="50"/>
    </location>
</feature>
<evidence type="ECO:0000256" key="1">
    <source>
        <dbReference type="SAM" id="MobiDB-lite"/>
    </source>
</evidence>
<dbReference type="InterPro" id="IPR002035">
    <property type="entry name" value="VWF_A"/>
</dbReference>
<organism evidence="4 5">
    <name type="scientific">Sulfurimonas marina</name>
    <dbReference type="NCBI Taxonomy" id="2590551"/>
    <lineage>
        <taxon>Bacteria</taxon>
        <taxon>Pseudomonadati</taxon>
        <taxon>Campylobacterota</taxon>
        <taxon>Epsilonproteobacteria</taxon>
        <taxon>Campylobacterales</taxon>
        <taxon>Sulfurimonadaceae</taxon>
        <taxon>Sulfurimonas</taxon>
    </lineage>
</organism>
<dbReference type="Proteomes" id="UP000593910">
    <property type="component" value="Chromosome"/>
</dbReference>
<dbReference type="InterPro" id="IPR011990">
    <property type="entry name" value="TPR-like_helical_dom_sf"/>
</dbReference>
<sequence length="481" mass="53341">MSFLSPEYFWLLLFLIAALVKNDLKFSSFRMLSYLLSFVLLVIALARPVIEQKPIKSEELLSDVVLGIDLSYSMHSDDIKPTRLKFAKQQLEQLVKSEQKSRFGVLGFTTNAIILSPLTGDSELLLHLFSSLDENMILTKGSSILPALKLARKISSAKKVSVVLFSDGGDQKDFTKEIQFAKENNLIVNLFMSATSFGGTLKTKDGSLLQDENGEIVVSRENGEIEALSSATGGVYTKELSAIKDALSNQRDENIMQENTIVQNRELYYYFVAVALILFLVGNTTLKKYILPLLLVVGIEMQASVLDFAKNENYLAFSRGISNYQAGKYEEAIGDFSLVRSNKADIKAIVYYNKGNCFVRLKQFSKARVEYLKSLALEYSREADENLQHIKGVPDNTEMSTGMQKSKKNKELASERKNSQNAQSGGASNMKIETSSSGAGGGGKKIKSSLAKMDLGTSKSKLSSTQYELINKRGVSEKKPW</sequence>
<feature type="region of interest" description="Disordered" evidence="1">
    <location>
        <begin position="388"/>
        <end position="481"/>
    </location>
</feature>
<evidence type="ECO:0000259" key="3">
    <source>
        <dbReference type="PROSITE" id="PS50234"/>
    </source>
</evidence>
<feature type="compositionally biased region" description="Basic and acidic residues" evidence="1">
    <location>
        <begin position="470"/>
        <end position="481"/>
    </location>
</feature>
<name>A0A7M1AW37_9BACT</name>
<feature type="compositionally biased region" description="Polar residues" evidence="1">
    <location>
        <begin position="457"/>
        <end position="468"/>
    </location>
</feature>
<accession>A0A7M1AW37</accession>
<evidence type="ECO:0000313" key="5">
    <source>
        <dbReference type="Proteomes" id="UP000593910"/>
    </source>
</evidence>
<keyword evidence="5" id="KW-1185">Reference proteome</keyword>
<dbReference type="RefSeq" id="WP_193112998.1">
    <property type="nucleotide sequence ID" value="NZ_CP041165.1"/>
</dbReference>
<dbReference type="Pfam" id="PF13519">
    <property type="entry name" value="VWA_2"/>
    <property type="match status" value="1"/>
</dbReference>
<dbReference type="KEGG" id="smax:FJR03_07975"/>
<dbReference type="EMBL" id="CP041165">
    <property type="protein sequence ID" value="QOP41681.1"/>
    <property type="molecule type" value="Genomic_DNA"/>
</dbReference>
<dbReference type="Gene3D" id="3.40.50.410">
    <property type="entry name" value="von Willebrand factor, type A domain"/>
    <property type="match status" value="1"/>
</dbReference>
<keyword evidence="2" id="KW-1133">Transmembrane helix</keyword>
<feature type="compositionally biased region" description="Basic and acidic residues" evidence="1">
    <location>
        <begin position="409"/>
        <end position="418"/>
    </location>
</feature>
<feature type="domain" description="VWFA" evidence="3">
    <location>
        <begin position="63"/>
        <end position="255"/>
    </location>
</feature>
<gene>
    <name evidence="4" type="ORF">FJR03_07975</name>
</gene>
<reference evidence="4 5" key="1">
    <citation type="submission" date="2019-06" db="EMBL/GenBank/DDBJ databases">
        <title>Sulfurimonas gotlandica sp. nov., a chemoautotrophic and psychrotolerant epsilonproteobacterium isolated from a pelagic redoxcline, and an emended description of the genus Sulfurimonas.</title>
        <authorList>
            <person name="Wang S."/>
            <person name="Jiang L."/>
            <person name="Shao Z."/>
        </authorList>
    </citation>
    <scope>NUCLEOTIDE SEQUENCE [LARGE SCALE GENOMIC DNA]</scope>
    <source>
        <strain evidence="4 5">B2</strain>
    </source>
</reference>
<proteinExistence type="predicted"/>
<feature type="compositionally biased region" description="Polar residues" evidence="1">
    <location>
        <begin position="419"/>
        <end position="434"/>
    </location>
</feature>
<protein>
    <submittedName>
        <fullName evidence="4">VWA domain-containing protein</fullName>
    </submittedName>
</protein>
<dbReference type="SUPFAM" id="SSF53300">
    <property type="entry name" value="vWA-like"/>
    <property type="match status" value="1"/>
</dbReference>
<keyword evidence="2" id="KW-0472">Membrane</keyword>